<evidence type="ECO:0000259" key="13">
    <source>
        <dbReference type="Pfam" id="PF00438"/>
    </source>
</evidence>
<evidence type="ECO:0000256" key="9">
    <source>
        <dbReference type="ARBA" id="ARBA00022958"/>
    </source>
</evidence>
<evidence type="ECO:0000256" key="12">
    <source>
        <dbReference type="RuleBase" id="RU004462"/>
    </source>
</evidence>
<feature type="binding site" evidence="10">
    <location>
        <position position="257"/>
    </location>
    <ligand>
        <name>ATP</name>
        <dbReference type="ChEBI" id="CHEBI:30616"/>
        <note>ligand shared between two neighboring subunits</note>
    </ligand>
</feature>
<dbReference type="SUPFAM" id="SSF55973">
    <property type="entry name" value="S-adenosylmethionine synthetase"/>
    <property type="match status" value="3"/>
</dbReference>
<feature type="binding site" description="in other chain" evidence="10">
    <location>
        <position position="60"/>
    </location>
    <ligand>
        <name>L-methionine</name>
        <dbReference type="ChEBI" id="CHEBI:57844"/>
        <note>ligand shared between two neighboring subunits</note>
    </ligand>
</feature>
<dbReference type="InterPro" id="IPR022631">
    <property type="entry name" value="ADOMET_SYNTHASE_CS"/>
</dbReference>
<evidence type="ECO:0000256" key="3">
    <source>
        <dbReference type="ARBA" id="ARBA00022563"/>
    </source>
</evidence>
<dbReference type="Pfam" id="PF02772">
    <property type="entry name" value="S-AdoMet_synt_M"/>
    <property type="match status" value="1"/>
</dbReference>
<dbReference type="KEGG" id="cyz:C3B44_05265"/>
<dbReference type="HAMAP" id="MF_00086">
    <property type="entry name" value="S_AdoMet_synth1"/>
    <property type="match status" value="1"/>
</dbReference>
<name>A0A2U1T896_9CORY</name>
<evidence type="ECO:0000313" key="17">
    <source>
        <dbReference type="Proteomes" id="UP000244989"/>
    </source>
</evidence>
<comment type="similarity">
    <text evidence="2 10 12">Belongs to the AdoMet synthase family.</text>
</comment>
<dbReference type="GO" id="GO:0005737">
    <property type="term" value="C:cytoplasm"/>
    <property type="evidence" value="ECO:0007669"/>
    <property type="project" value="UniProtKB-SubCell"/>
</dbReference>
<feature type="binding site" description="in other chain" evidence="10">
    <location>
        <position position="19"/>
    </location>
    <ligand>
        <name>ATP</name>
        <dbReference type="ChEBI" id="CHEBI:30616"/>
        <note>ligand shared between two neighboring subunits</note>
    </ligand>
</feature>
<feature type="binding site" evidence="10">
    <location>
        <position position="280"/>
    </location>
    <ligand>
        <name>ATP</name>
        <dbReference type="ChEBI" id="CHEBI:30616"/>
        <note>ligand shared between two neighboring subunits</note>
    </ligand>
</feature>
<dbReference type="EC" id="2.5.1.6" evidence="10"/>
<evidence type="ECO:0000256" key="7">
    <source>
        <dbReference type="ARBA" id="ARBA00022840"/>
    </source>
</evidence>
<feature type="domain" description="S-adenosylmethionine synthetase N-terminal" evidence="13">
    <location>
        <begin position="9"/>
        <end position="104"/>
    </location>
</feature>
<comment type="pathway">
    <text evidence="1 10">Amino-acid biosynthesis; S-adenosyl-L-methionine biosynthesis; S-adenosyl-L-methionine from L-methionine: step 1/1.</text>
</comment>
<dbReference type="Gene3D" id="3.30.300.10">
    <property type="match status" value="3"/>
</dbReference>
<comment type="function">
    <text evidence="10">Catalyzes the formation of S-adenosylmethionine (AdoMet) from methionine and ATP. The overall synthetic reaction is composed of two sequential steps, AdoMet formation and the subsequent tripolyphosphate hydrolysis which occurs prior to release of AdoMet from the enzyme.</text>
</comment>
<evidence type="ECO:0000256" key="5">
    <source>
        <dbReference type="ARBA" id="ARBA00022723"/>
    </source>
</evidence>
<keyword evidence="8 10" id="KW-0460">Magnesium</keyword>
<dbReference type="Pfam" id="PF02773">
    <property type="entry name" value="S-AdoMet_synt_C"/>
    <property type="match status" value="1"/>
</dbReference>
<dbReference type="AlphaFoldDB" id="A0A2U1T896"/>
<keyword evidence="10" id="KW-0963">Cytoplasm</keyword>
<accession>A0A2U1T896</accession>
<dbReference type="GO" id="GO:0004478">
    <property type="term" value="F:methionine adenosyltransferase activity"/>
    <property type="evidence" value="ECO:0007669"/>
    <property type="project" value="UniProtKB-UniRule"/>
</dbReference>
<comment type="caution">
    <text evidence="10">Lacks conserved residue(s) required for the propagation of feature annotation.</text>
</comment>
<dbReference type="Pfam" id="PF00438">
    <property type="entry name" value="S-AdoMet_synt_N"/>
    <property type="match status" value="1"/>
</dbReference>
<comment type="cofactor">
    <cofactor evidence="10">
        <name>K(+)</name>
        <dbReference type="ChEBI" id="CHEBI:29103"/>
    </cofactor>
    <text evidence="10">Binds 1 potassium ion per subunit.</text>
</comment>
<comment type="cofactor">
    <cofactor evidence="10">
        <name>Mg(2+)</name>
        <dbReference type="ChEBI" id="CHEBI:18420"/>
    </cofactor>
    <text evidence="10">Binds 2 divalent ions per subunit.</text>
</comment>
<dbReference type="InterPro" id="IPR022636">
    <property type="entry name" value="S-AdoMet_synthetase_sfam"/>
</dbReference>
<dbReference type="InterPro" id="IPR002133">
    <property type="entry name" value="S-AdoMet_synthetase"/>
</dbReference>
<dbReference type="EMBL" id="QEEZ01000004">
    <property type="protein sequence ID" value="PWC02230.1"/>
    <property type="molecule type" value="Genomic_DNA"/>
</dbReference>
<reference evidence="17" key="1">
    <citation type="submission" date="2018-04" db="EMBL/GenBank/DDBJ databases">
        <authorList>
            <person name="Liu S."/>
            <person name="Wang Z."/>
            <person name="Li J."/>
        </authorList>
    </citation>
    <scope>NUCLEOTIDE SEQUENCE [LARGE SCALE GENOMIC DNA]</scope>
    <source>
        <strain evidence="17">2189</strain>
    </source>
</reference>
<keyword evidence="9 10" id="KW-0630">Potassium</keyword>
<evidence type="ECO:0000313" key="16">
    <source>
        <dbReference type="EMBL" id="PWC02230.1"/>
    </source>
</evidence>
<dbReference type="PROSITE" id="PS00377">
    <property type="entry name" value="ADOMET_SYNTHASE_2"/>
    <property type="match status" value="1"/>
</dbReference>
<feature type="domain" description="S-adenosylmethionine synthetase central" evidence="14">
    <location>
        <begin position="129"/>
        <end position="249"/>
    </location>
</feature>
<keyword evidence="7 10" id="KW-0067">ATP-binding</keyword>
<organism evidence="16 17">
    <name type="scientific">Corynebacterium yudongzhengii</name>
    <dbReference type="NCBI Taxonomy" id="2080740"/>
    <lineage>
        <taxon>Bacteria</taxon>
        <taxon>Bacillati</taxon>
        <taxon>Actinomycetota</taxon>
        <taxon>Actinomycetes</taxon>
        <taxon>Mycobacteriales</taxon>
        <taxon>Corynebacteriaceae</taxon>
        <taxon>Corynebacterium</taxon>
    </lineage>
</organism>
<dbReference type="PROSITE" id="PS00376">
    <property type="entry name" value="ADOMET_SYNTHASE_1"/>
    <property type="match status" value="1"/>
</dbReference>
<dbReference type="GO" id="GO:0006730">
    <property type="term" value="P:one-carbon metabolic process"/>
    <property type="evidence" value="ECO:0007669"/>
    <property type="project" value="UniProtKB-KW"/>
</dbReference>
<dbReference type="CDD" id="cd18079">
    <property type="entry name" value="S-AdoMet_synt"/>
    <property type="match status" value="1"/>
</dbReference>
<keyword evidence="17" id="KW-1185">Reference proteome</keyword>
<feature type="binding site" description="in other chain" evidence="10">
    <location>
        <position position="288"/>
    </location>
    <ligand>
        <name>L-methionine</name>
        <dbReference type="ChEBI" id="CHEBI:57844"/>
        <note>ligand shared between two neighboring subunits</note>
    </ligand>
</feature>
<dbReference type="PIRSF" id="PIRSF000497">
    <property type="entry name" value="MAT"/>
    <property type="match status" value="1"/>
</dbReference>
<dbReference type="GO" id="GO:0000287">
    <property type="term" value="F:magnesium ion binding"/>
    <property type="evidence" value="ECO:0007669"/>
    <property type="project" value="UniProtKB-UniRule"/>
</dbReference>
<proteinExistence type="inferred from homology"/>
<dbReference type="RefSeq" id="WP_108431452.1">
    <property type="nucleotide sequence ID" value="NZ_CP026947.1"/>
</dbReference>
<keyword evidence="5 10" id="KW-0479">Metal-binding</keyword>
<dbReference type="InterPro" id="IPR022628">
    <property type="entry name" value="S-AdoMet_synt_N"/>
</dbReference>
<dbReference type="OrthoDB" id="9801686at2"/>
<dbReference type="NCBIfam" id="TIGR01034">
    <property type="entry name" value="metK"/>
    <property type="match status" value="1"/>
</dbReference>
<dbReference type="InterPro" id="IPR022630">
    <property type="entry name" value="S-AdoMet_synt_C"/>
</dbReference>
<feature type="binding site" evidence="10">
    <location>
        <position position="284"/>
    </location>
    <ligand>
        <name>ATP</name>
        <dbReference type="ChEBI" id="CHEBI:30616"/>
        <note>ligand shared between two neighboring subunits</note>
    </ligand>
</feature>
<dbReference type="Proteomes" id="UP000244989">
    <property type="component" value="Unassembled WGS sequence"/>
</dbReference>
<evidence type="ECO:0000256" key="1">
    <source>
        <dbReference type="ARBA" id="ARBA00005224"/>
    </source>
</evidence>
<feature type="binding site" evidence="10">
    <location>
        <position position="257"/>
    </location>
    <ligand>
        <name>L-methionine</name>
        <dbReference type="ChEBI" id="CHEBI:57844"/>
        <note>ligand shared between two neighboring subunits</note>
    </ligand>
</feature>
<sequence length="405" mass="43618">MVDTSAVRLFTSESVTEGHPDKICDAISDTILDAMLEQDPHSRVAVETLVTTGQVHVVGEVRTESYVEIPDLVRKRLVDIGFTSSDVGFDGTTCGVNIAIGAQSQEIGDGVDTALEHREGTSGDEVSKAGAGDQGLMFGYATNETPEYLPLPIALAHRLSRRLTQVRKEGIVDHLRPDGKTQVTFAYDGDKPSHLDTVVISTQHDAEVTQDWLREKLRTHVIDWVIEDAGLQEYVTDELTVLINPSGSFVLGGPMGDAGLTGRKIIVDTYGGMARHGGGAFSGKDPSKVDRSAAYAMRWVAKNIVAAGLAERAEVQVAYAIGRAQPVGLYVETFGTAAEGLTDEAIQQAVGEVFDLRPGAIIRDLDLLRPIYAQTAAYGHFGRTDLDLPWESTDKAEELARAAGR</sequence>
<feature type="binding site" evidence="10">
    <location>
        <position position="47"/>
    </location>
    <ligand>
        <name>K(+)</name>
        <dbReference type="ChEBI" id="CHEBI:29103"/>
    </ligand>
</feature>
<evidence type="ECO:0000256" key="11">
    <source>
        <dbReference type="RuleBase" id="RU000542"/>
    </source>
</evidence>
<gene>
    <name evidence="10" type="primary">metK</name>
    <name evidence="16" type="ORF">DF222_02485</name>
</gene>
<evidence type="ECO:0000256" key="8">
    <source>
        <dbReference type="ARBA" id="ARBA00022842"/>
    </source>
</evidence>
<feature type="binding site" description="in other chain" evidence="10">
    <location>
        <begin position="263"/>
        <end position="264"/>
    </location>
    <ligand>
        <name>ATP</name>
        <dbReference type="ChEBI" id="CHEBI:30616"/>
        <note>ligand shared between two neighboring subunits</note>
    </ligand>
</feature>
<protein>
    <recommendedName>
        <fullName evidence="10">S-adenosylmethionine synthase</fullName>
        <shortName evidence="10">AdoMet synthase</shortName>
        <ecNumber evidence="10">2.5.1.6</ecNumber>
    </recommendedName>
    <alternativeName>
        <fullName evidence="10">MAT</fullName>
    </alternativeName>
    <alternativeName>
        <fullName evidence="10">Methionine adenosyltransferase</fullName>
    </alternativeName>
</protein>
<evidence type="ECO:0000256" key="6">
    <source>
        <dbReference type="ARBA" id="ARBA00022741"/>
    </source>
</evidence>
<dbReference type="GO" id="GO:0005524">
    <property type="term" value="F:ATP binding"/>
    <property type="evidence" value="ECO:0007669"/>
    <property type="project" value="UniProtKB-UniRule"/>
</dbReference>
<dbReference type="InterPro" id="IPR022629">
    <property type="entry name" value="S-AdoMet_synt_central"/>
</dbReference>
<feature type="domain" description="S-adenosylmethionine synthetase C-terminal" evidence="15">
    <location>
        <begin position="251"/>
        <end position="391"/>
    </location>
</feature>
<dbReference type="FunFam" id="3.30.300.10:FF:000003">
    <property type="entry name" value="S-adenosylmethionine synthase"/>
    <property type="match status" value="1"/>
</dbReference>
<evidence type="ECO:0000256" key="10">
    <source>
        <dbReference type="HAMAP-Rule" id="MF_00086"/>
    </source>
</evidence>
<comment type="subunit">
    <text evidence="10">Homotetramer; dimer of dimers.</text>
</comment>
<feature type="binding site" description="in other chain" evidence="10">
    <location>
        <begin position="178"/>
        <end position="180"/>
    </location>
    <ligand>
        <name>ATP</name>
        <dbReference type="ChEBI" id="CHEBI:30616"/>
        <note>ligand shared between two neighboring subunits</note>
    </ligand>
</feature>
<evidence type="ECO:0000259" key="15">
    <source>
        <dbReference type="Pfam" id="PF02773"/>
    </source>
</evidence>
<evidence type="ECO:0000256" key="4">
    <source>
        <dbReference type="ARBA" id="ARBA00022679"/>
    </source>
</evidence>
<dbReference type="UniPathway" id="UPA00315">
    <property type="reaction ID" value="UER00080"/>
</dbReference>
<comment type="caution">
    <text evidence="16">The sequence shown here is derived from an EMBL/GenBank/DDBJ whole genome shotgun (WGS) entry which is preliminary data.</text>
</comment>
<keyword evidence="3 10" id="KW-0554">One-carbon metabolism</keyword>
<dbReference type="GO" id="GO:0006556">
    <property type="term" value="P:S-adenosylmethionine biosynthetic process"/>
    <property type="evidence" value="ECO:0007669"/>
    <property type="project" value="UniProtKB-UniRule"/>
</dbReference>
<comment type="catalytic activity">
    <reaction evidence="10">
        <text>L-methionine + ATP + H2O = S-adenosyl-L-methionine + phosphate + diphosphate</text>
        <dbReference type="Rhea" id="RHEA:21080"/>
        <dbReference type="ChEBI" id="CHEBI:15377"/>
        <dbReference type="ChEBI" id="CHEBI:30616"/>
        <dbReference type="ChEBI" id="CHEBI:33019"/>
        <dbReference type="ChEBI" id="CHEBI:43474"/>
        <dbReference type="ChEBI" id="CHEBI:57844"/>
        <dbReference type="ChEBI" id="CHEBI:59789"/>
        <dbReference type="EC" id="2.5.1.6"/>
    </reaction>
</comment>
<comment type="subcellular location">
    <subcellularLocation>
        <location evidence="10 11">Cytoplasm</location>
    </subcellularLocation>
</comment>
<feature type="binding site" description="in other chain" evidence="10">
    <location>
        <position position="103"/>
    </location>
    <ligand>
        <name>L-methionine</name>
        <dbReference type="ChEBI" id="CHEBI:57844"/>
        <note>ligand shared between two neighboring subunits</note>
    </ligand>
</feature>
<evidence type="ECO:0000259" key="14">
    <source>
        <dbReference type="Pfam" id="PF02772"/>
    </source>
</evidence>
<keyword evidence="4 10" id="KW-0808">Transferase</keyword>
<evidence type="ECO:0000256" key="2">
    <source>
        <dbReference type="ARBA" id="ARBA00009685"/>
    </source>
</evidence>
<feature type="region of interest" description="Flexible loop" evidence="10">
    <location>
        <begin position="103"/>
        <end position="113"/>
    </location>
</feature>
<feature type="binding site" evidence="10">
    <location>
        <position position="21"/>
    </location>
    <ligand>
        <name>Mg(2+)</name>
        <dbReference type="ChEBI" id="CHEBI:18420"/>
    </ligand>
</feature>
<dbReference type="PANTHER" id="PTHR11964">
    <property type="entry name" value="S-ADENOSYLMETHIONINE SYNTHETASE"/>
    <property type="match status" value="1"/>
</dbReference>
<keyword evidence="6 10" id="KW-0547">Nucleotide-binding</keyword>